<protein>
    <submittedName>
        <fullName evidence="1">Uncharacterized protein</fullName>
    </submittedName>
</protein>
<reference evidence="1" key="1">
    <citation type="journal article" date="2014" name="Front. Microbiol.">
        <title>High frequency of phylogenetically diverse reductive dehalogenase-homologous genes in deep subseafloor sedimentary metagenomes.</title>
        <authorList>
            <person name="Kawai M."/>
            <person name="Futagami T."/>
            <person name="Toyoda A."/>
            <person name="Takaki Y."/>
            <person name="Nishi S."/>
            <person name="Hori S."/>
            <person name="Arai W."/>
            <person name="Tsubouchi T."/>
            <person name="Morono Y."/>
            <person name="Uchiyama I."/>
            <person name="Ito T."/>
            <person name="Fujiyama A."/>
            <person name="Inagaki F."/>
            <person name="Takami H."/>
        </authorList>
    </citation>
    <scope>NUCLEOTIDE SEQUENCE</scope>
    <source>
        <strain evidence="1">Expedition CK06-06</strain>
    </source>
</reference>
<dbReference type="EMBL" id="BARU01033765">
    <property type="protein sequence ID" value="GAH71185.1"/>
    <property type="molecule type" value="Genomic_DNA"/>
</dbReference>
<comment type="caution">
    <text evidence="1">The sequence shown here is derived from an EMBL/GenBank/DDBJ whole genome shotgun (WGS) entry which is preliminary data.</text>
</comment>
<organism evidence="1">
    <name type="scientific">marine sediment metagenome</name>
    <dbReference type="NCBI Taxonomy" id="412755"/>
    <lineage>
        <taxon>unclassified sequences</taxon>
        <taxon>metagenomes</taxon>
        <taxon>ecological metagenomes</taxon>
    </lineage>
</organism>
<proteinExistence type="predicted"/>
<gene>
    <name evidence="1" type="ORF">S03H2_53079</name>
</gene>
<dbReference type="Pfam" id="PF16868">
    <property type="entry name" value="NMT1_3"/>
    <property type="match status" value="1"/>
</dbReference>
<dbReference type="Gene3D" id="3.40.190.10">
    <property type="entry name" value="Periplasmic binding protein-like II"/>
    <property type="match status" value="1"/>
</dbReference>
<sequence length="59" mass="6592">MMRVLFDPENAESLGRIHKHLKSLSNSLNSMKSIGIPLHPGAIKFWEEQGLSIPPELVP</sequence>
<dbReference type="AlphaFoldDB" id="X1IPJ7"/>
<dbReference type="InterPro" id="IPR011852">
    <property type="entry name" value="TRAP_TAXI"/>
</dbReference>
<accession>X1IPJ7</accession>
<name>X1IPJ7_9ZZZZ</name>
<evidence type="ECO:0000313" key="1">
    <source>
        <dbReference type="EMBL" id="GAH71185.1"/>
    </source>
</evidence>